<accession>A0A812SMH7</accession>
<reference evidence="1" key="1">
    <citation type="submission" date="2021-02" db="EMBL/GenBank/DDBJ databases">
        <authorList>
            <person name="Dougan E. K."/>
            <person name="Rhodes N."/>
            <person name="Thang M."/>
            <person name="Chan C."/>
        </authorList>
    </citation>
    <scope>NUCLEOTIDE SEQUENCE</scope>
</reference>
<evidence type="ECO:0000313" key="1">
    <source>
        <dbReference type="EMBL" id="CAE7490870.1"/>
    </source>
</evidence>
<sequence length="73" mass="8028">MCLWFRTELERDYPCDRQLRANSCVPGASYTPSTISAGPLSTSCRASTIAKRKAMSMFCAQSPLQTSCFRGLA</sequence>
<name>A0A812SMH7_SYMPI</name>
<proteinExistence type="predicted"/>
<organism evidence="1 2">
    <name type="scientific">Symbiodinium pilosum</name>
    <name type="common">Dinoflagellate</name>
    <dbReference type="NCBI Taxonomy" id="2952"/>
    <lineage>
        <taxon>Eukaryota</taxon>
        <taxon>Sar</taxon>
        <taxon>Alveolata</taxon>
        <taxon>Dinophyceae</taxon>
        <taxon>Suessiales</taxon>
        <taxon>Symbiodiniaceae</taxon>
        <taxon>Symbiodinium</taxon>
    </lineage>
</organism>
<protein>
    <submittedName>
        <fullName evidence="1">Uncharacterized protein</fullName>
    </submittedName>
</protein>
<evidence type="ECO:0000313" key="2">
    <source>
        <dbReference type="Proteomes" id="UP000649617"/>
    </source>
</evidence>
<keyword evidence="2" id="KW-1185">Reference proteome</keyword>
<comment type="caution">
    <text evidence="1">The sequence shown here is derived from an EMBL/GenBank/DDBJ whole genome shotgun (WGS) entry which is preliminary data.</text>
</comment>
<dbReference type="Proteomes" id="UP000649617">
    <property type="component" value="Unassembled WGS sequence"/>
</dbReference>
<dbReference type="AlphaFoldDB" id="A0A812SMH7"/>
<gene>
    <name evidence="1" type="ORF">SPIL2461_LOCUS12651</name>
</gene>
<dbReference type="EMBL" id="CAJNIZ010026313">
    <property type="protein sequence ID" value="CAE7490870.1"/>
    <property type="molecule type" value="Genomic_DNA"/>
</dbReference>